<dbReference type="Proteomes" id="UP000316196">
    <property type="component" value="Unassembled WGS sequence"/>
</dbReference>
<dbReference type="OrthoDB" id="63188at2"/>
<dbReference type="GO" id="GO:0016020">
    <property type="term" value="C:membrane"/>
    <property type="evidence" value="ECO:0007669"/>
    <property type="project" value="UniProtKB-SubCell"/>
</dbReference>
<evidence type="ECO:0000256" key="3">
    <source>
        <dbReference type="ARBA" id="ARBA00022989"/>
    </source>
</evidence>
<evidence type="ECO:0000256" key="5">
    <source>
        <dbReference type="SAM" id="Phobius"/>
    </source>
</evidence>
<reference evidence="7 8" key="1">
    <citation type="submission" date="2019-06" db="EMBL/GenBank/DDBJ databases">
        <title>Sequencing the genomes of 1000 actinobacteria strains.</title>
        <authorList>
            <person name="Klenk H.-P."/>
        </authorList>
    </citation>
    <scope>NUCLEOTIDE SEQUENCE [LARGE SCALE GENOMIC DNA]</scope>
    <source>
        <strain evidence="7 8">DSM 8251</strain>
    </source>
</reference>
<evidence type="ECO:0000259" key="6">
    <source>
        <dbReference type="Pfam" id="PF01061"/>
    </source>
</evidence>
<keyword evidence="8" id="KW-1185">Reference proteome</keyword>
<sequence length="253" mass="27353">MSTLINPRYVWLDFARQLRMPVNLFFTIILPTVMYVVFGVTQDYATQATLHGNVSAMMMASMAVYGAVTATSSLAGTAALEQQTGWRRQLALTPYTSAQFIAGKVLMAMSVAALPVTVVLLTGAVTNAELAAWWRWPAIWGLCMLGAMVFSLYGLAIATWFRSEEAVGLASGLLVVLFFLGNGFLPLSGLMLEIGRFTPAYGLIGLARYPVLEGIIDPDATDPLWFLAANMGAWALIFALLTALGLKRGTARQ</sequence>
<dbReference type="EMBL" id="VFOR01000001">
    <property type="protein sequence ID" value="TQL62381.1"/>
    <property type="molecule type" value="Genomic_DNA"/>
</dbReference>
<accession>A0A542ZPU1</accession>
<dbReference type="InterPro" id="IPR051784">
    <property type="entry name" value="Nod_factor_ABC_transporter"/>
</dbReference>
<evidence type="ECO:0000256" key="1">
    <source>
        <dbReference type="ARBA" id="ARBA00004141"/>
    </source>
</evidence>
<dbReference type="PANTHER" id="PTHR43229">
    <property type="entry name" value="NODULATION PROTEIN J"/>
    <property type="match status" value="1"/>
</dbReference>
<dbReference type="PANTHER" id="PTHR43229:SF2">
    <property type="entry name" value="NODULATION PROTEIN J"/>
    <property type="match status" value="1"/>
</dbReference>
<keyword evidence="4 5" id="KW-0472">Membrane</keyword>
<keyword evidence="2 5" id="KW-0812">Transmembrane</keyword>
<proteinExistence type="predicted"/>
<evidence type="ECO:0000256" key="4">
    <source>
        <dbReference type="ARBA" id="ARBA00023136"/>
    </source>
</evidence>
<keyword evidence="3 5" id="KW-1133">Transmembrane helix</keyword>
<dbReference type="InterPro" id="IPR013525">
    <property type="entry name" value="ABC2_TM"/>
</dbReference>
<feature type="transmembrane region" description="Helical" evidence="5">
    <location>
        <begin position="21"/>
        <end position="38"/>
    </location>
</feature>
<dbReference type="GO" id="GO:0140359">
    <property type="term" value="F:ABC-type transporter activity"/>
    <property type="evidence" value="ECO:0007669"/>
    <property type="project" value="InterPro"/>
</dbReference>
<dbReference type="RefSeq" id="WP_142092241.1">
    <property type="nucleotide sequence ID" value="NZ_BAAAMD010000003.1"/>
</dbReference>
<evidence type="ECO:0000256" key="2">
    <source>
        <dbReference type="ARBA" id="ARBA00022692"/>
    </source>
</evidence>
<feature type="transmembrane region" description="Helical" evidence="5">
    <location>
        <begin position="173"/>
        <end position="192"/>
    </location>
</feature>
<comment type="caution">
    <text evidence="7">The sequence shown here is derived from an EMBL/GenBank/DDBJ whole genome shotgun (WGS) entry which is preliminary data.</text>
</comment>
<feature type="transmembrane region" description="Helical" evidence="5">
    <location>
        <begin position="224"/>
        <end position="246"/>
    </location>
</feature>
<feature type="domain" description="ABC-2 type transporter transmembrane" evidence="6">
    <location>
        <begin position="11"/>
        <end position="188"/>
    </location>
</feature>
<feature type="transmembrane region" description="Helical" evidence="5">
    <location>
        <begin position="58"/>
        <end position="80"/>
    </location>
</feature>
<dbReference type="AlphaFoldDB" id="A0A542ZPU1"/>
<dbReference type="Pfam" id="PF01061">
    <property type="entry name" value="ABC2_membrane"/>
    <property type="match status" value="1"/>
</dbReference>
<gene>
    <name evidence="7" type="ORF">FB460_0155</name>
</gene>
<name>A0A542ZPU1_9ACTN</name>
<feature type="transmembrane region" description="Helical" evidence="5">
    <location>
        <begin position="101"/>
        <end position="126"/>
    </location>
</feature>
<comment type="subcellular location">
    <subcellularLocation>
        <location evidence="1">Membrane</location>
        <topology evidence="1">Multi-pass membrane protein</topology>
    </subcellularLocation>
</comment>
<evidence type="ECO:0000313" key="8">
    <source>
        <dbReference type="Proteomes" id="UP000316196"/>
    </source>
</evidence>
<organism evidence="7 8">
    <name type="scientific">Propioniferax innocua</name>
    <dbReference type="NCBI Taxonomy" id="1753"/>
    <lineage>
        <taxon>Bacteria</taxon>
        <taxon>Bacillati</taxon>
        <taxon>Actinomycetota</taxon>
        <taxon>Actinomycetes</taxon>
        <taxon>Propionibacteriales</taxon>
        <taxon>Propionibacteriaceae</taxon>
        <taxon>Propioniferax</taxon>
    </lineage>
</organism>
<protein>
    <submittedName>
        <fullName evidence="7">ABC-2 type transport system permease protein</fullName>
    </submittedName>
</protein>
<evidence type="ECO:0000313" key="7">
    <source>
        <dbReference type="EMBL" id="TQL62381.1"/>
    </source>
</evidence>
<feature type="transmembrane region" description="Helical" evidence="5">
    <location>
        <begin position="138"/>
        <end position="161"/>
    </location>
</feature>